<evidence type="ECO:0008006" key="3">
    <source>
        <dbReference type="Google" id="ProtNLM"/>
    </source>
</evidence>
<sequence>MAYVPDPYRVLTLNCRELDRSTDPQGRYLFLKGEVQNRKYTFTTLYVPNQNQAQHIRRTLSNLSSFTEGTFIVGCDLNVLLHPLLDSSTGHSSVPQGAIRSIHSALRGLRLVDC</sequence>
<dbReference type="Gene3D" id="3.60.10.10">
    <property type="entry name" value="Endonuclease/exonuclease/phosphatase"/>
    <property type="match status" value="1"/>
</dbReference>
<proteinExistence type="predicted"/>
<accession>A0AAD1SRE4</accession>
<protein>
    <recommendedName>
        <fullName evidence="3">Endonuclease/exonuclease/phosphatase domain-containing protein</fullName>
    </recommendedName>
</protein>
<keyword evidence="2" id="KW-1185">Reference proteome</keyword>
<dbReference type="AlphaFoldDB" id="A0AAD1SRE4"/>
<dbReference type="Proteomes" id="UP001295444">
    <property type="component" value="Chromosome 07"/>
</dbReference>
<gene>
    <name evidence="1" type="ORF">PECUL_23A042213</name>
</gene>
<dbReference type="InterPro" id="IPR036691">
    <property type="entry name" value="Endo/exonu/phosph_ase_sf"/>
</dbReference>
<organism evidence="1 2">
    <name type="scientific">Pelobates cultripes</name>
    <name type="common">Western spadefoot toad</name>
    <dbReference type="NCBI Taxonomy" id="61616"/>
    <lineage>
        <taxon>Eukaryota</taxon>
        <taxon>Metazoa</taxon>
        <taxon>Chordata</taxon>
        <taxon>Craniata</taxon>
        <taxon>Vertebrata</taxon>
        <taxon>Euteleostomi</taxon>
        <taxon>Amphibia</taxon>
        <taxon>Batrachia</taxon>
        <taxon>Anura</taxon>
        <taxon>Pelobatoidea</taxon>
        <taxon>Pelobatidae</taxon>
        <taxon>Pelobates</taxon>
    </lineage>
</organism>
<evidence type="ECO:0000313" key="2">
    <source>
        <dbReference type="Proteomes" id="UP001295444"/>
    </source>
</evidence>
<name>A0AAD1SRE4_PELCU</name>
<reference evidence="1" key="1">
    <citation type="submission" date="2022-03" db="EMBL/GenBank/DDBJ databases">
        <authorList>
            <person name="Alioto T."/>
            <person name="Alioto T."/>
            <person name="Gomez Garrido J."/>
        </authorList>
    </citation>
    <scope>NUCLEOTIDE SEQUENCE</scope>
</reference>
<evidence type="ECO:0000313" key="1">
    <source>
        <dbReference type="EMBL" id="CAH2306186.1"/>
    </source>
</evidence>
<dbReference type="EMBL" id="OW240918">
    <property type="protein sequence ID" value="CAH2306186.1"/>
    <property type="molecule type" value="Genomic_DNA"/>
</dbReference>